<feature type="domain" description="Tetracyclin repressor-like C-terminal group 31" evidence="2">
    <location>
        <begin position="115"/>
        <end position="223"/>
    </location>
</feature>
<sequence length="230" mass="23636">MKSQRAELVAETAITLLAERGMRGLTHRAVDEAAGLPPGSTSNLARTRSALLELALARLTELEVELFSSFMAGAVGGPPVPGGPGLPSGSGGPGDRGGLPGGEGAEPGSGGDALDALAEMTARVLWAQLTVDRRRTVARYELALEATRRPELRAIYDRAGGRFREPAVALLAAAGSPDPVRHGRQLVVFGEGVMFDAIVGAGAEPTLGDLRRGVRELLAGMLSGGSAPRA</sequence>
<dbReference type="Gene3D" id="1.10.357.10">
    <property type="entry name" value="Tetracycline Repressor, domain 2"/>
    <property type="match status" value="2"/>
</dbReference>
<organism evidence="3 4">
    <name type="scientific">Planomonospora sphaerica</name>
    <dbReference type="NCBI Taxonomy" id="161355"/>
    <lineage>
        <taxon>Bacteria</taxon>
        <taxon>Bacillati</taxon>
        <taxon>Actinomycetota</taxon>
        <taxon>Actinomycetes</taxon>
        <taxon>Streptosporangiales</taxon>
        <taxon>Streptosporangiaceae</taxon>
        <taxon>Planomonospora</taxon>
    </lineage>
</organism>
<dbReference type="AlphaFoldDB" id="A0A171DNX0"/>
<reference evidence="3 4" key="1">
    <citation type="journal article" date="2016" name="Genome Announc.">
        <title>Draft Genome Sequence of Planomonospora sphaerica JCM9374, a Rare Actinomycete.</title>
        <authorList>
            <person name="Dohra H."/>
            <person name="Suzuki T."/>
            <person name="Inoue Y."/>
            <person name="Kodani S."/>
        </authorList>
    </citation>
    <scope>NUCLEOTIDE SEQUENCE [LARGE SCALE GENOMIC DNA]</scope>
    <source>
        <strain evidence="3 4">JCM 9374</strain>
    </source>
</reference>
<evidence type="ECO:0000256" key="1">
    <source>
        <dbReference type="SAM" id="MobiDB-lite"/>
    </source>
</evidence>
<dbReference type="RefSeq" id="WP_084008996.1">
    <property type="nucleotide sequence ID" value="NZ_BDCX01000019.1"/>
</dbReference>
<proteinExistence type="predicted"/>
<name>A0A171DNX0_9ACTN</name>
<feature type="region of interest" description="Disordered" evidence="1">
    <location>
        <begin position="78"/>
        <end position="113"/>
    </location>
</feature>
<protein>
    <submittedName>
        <fullName evidence="3">TetR family transcriptional regulator</fullName>
    </submittedName>
</protein>
<dbReference type="STRING" id="161355.PS9374_06438"/>
<gene>
    <name evidence="3" type="ORF">PS9374_06438</name>
</gene>
<dbReference type="Proteomes" id="UP000077701">
    <property type="component" value="Unassembled WGS sequence"/>
</dbReference>
<dbReference type="OrthoDB" id="7506349at2"/>
<dbReference type="Pfam" id="PF17940">
    <property type="entry name" value="TetR_C_31"/>
    <property type="match status" value="1"/>
</dbReference>
<feature type="compositionally biased region" description="Gly residues" evidence="1">
    <location>
        <begin position="85"/>
        <end position="111"/>
    </location>
</feature>
<evidence type="ECO:0000259" key="2">
    <source>
        <dbReference type="Pfam" id="PF17940"/>
    </source>
</evidence>
<keyword evidence="4" id="KW-1185">Reference proteome</keyword>
<accession>A0A171DNX0</accession>
<evidence type="ECO:0000313" key="4">
    <source>
        <dbReference type="Proteomes" id="UP000077701"/>
    </source>
</evidence>
<dbReference type="InterPro" id="IPR009057">
    <property type="entry name" value="Homeodomain-like_sf"/>
</dbReference>
<dbReference type="InterPro" id="IPR041583">
    <property type="entry name" value="TetR_C_31"/>
</dbReference>
<dbReference type="SUPFAM" id="SSF46689">
    <property type="entry name" value="Homeodomain-like"/>
    <property type="match status" value="1"/>
</dbReference>
<comment type="caution">
    <text evidence="3">The sequence shown here is derived from an EMBL/GenBank/DDBJ whole genome shotgun (WGS) entry which is preliminary data.</text>
</comment>
<dbReference type="EMBL" id="BDCX01000019">
    <property type="protein sequence ID" value="GAT70752.1"/>
    <property type="molecule type" value="Genomic_DNA"/>
</dbReference>
<reference evidence="4" key="2">
    <citation type="submission" date="2016-04" db="EMBL/GenBank/DDBJ databases">
        <title>Planomonospora sphaerica JCM9374 whole genome shotgun sequence.</title>
        <authorList>
            <person name="Suzuki T."/>
            <person name="Dohra H."/>
            <person name="Kodani S."/>
        </authorList>
    </citation>
    <scope>NUCLEOTIDE SEQUENCE [LARGE SCALE GENOMIC DNA]</scope>
    <source>
        <strain evidence="4">JCM 9374</strain>
    </source>
</reference>
<evidence type="ECO:0000313" key="3">
    <source>
        <dbReference type="EMBL" id="GAT70752.1"/>
    </source>
</evidence>